<dbReference type="EMBL" id="MBFR01000138">
    <property type="protein sequence ID" value="PVU93122.1"/>
    <property type="molecule type" value="Genomic_DNA"/>
</dbReference>
<gene>
    <name evidence="2" type="ORF">BB561_003461</name>
</gene>
<name>A0A2T9YLA9_9FUNG</name>
<evidence type="ECO:0000313" key="3">
    <source>
        <dbReference type="Proteomes" id="UP000245383"/>
    </source>
</evidence>
<accession>A0A2T9YLA9</accession>
<comment type="caution">
    <text evidence="2">The sequence shown here is derived from an EMBL/GenBank/DDBJ whole genome shotgun (WGS) entry which is preliminary data.</text>
</comment>
<keyword evidence="3" id="KW-1185">Reference proteome</keyword>
<protein>
    <submittedName>
        <fullName evidence="2">Uncharacterized protein</fullName>
    </submittedName>
</protein>
<feature type="region of interest" description="Disordered" evidence="1">
    <location>
        <begin position="222"/>
        <end position="243"/>
    </location>
</feature>
<organism evidence="2 3">
    <name type="scientific">Smittium simulii</name>
    <dbReference type="NCBI Taxonomy" id="133385"/>
    <lineage>
        <taxon>Eukaryota</taxon>
        <taxon>Fungi</taxon>
        <taxon>Fungi incertae sedis</taxon>
        <taxon>Zoopagomycota</taxon>
        <taxon>Kickxellomycotina</taxon>
        <taxon>Harpellomycetes</taxon>
        <taxon>Harpellales</taxon>
        <taxon>Legeriomycetaceae</taxon>
        <taxon>Smittium</taxon>
    </lineage>
</organism>
<dbReference type="OrthoDB" id="2367999at2759"/>
<evidence type="ECO:0000256" key="1">
    <source>
        <dbReference type="SAM" id="MobiDB-lite"/>
    </source>
</evidence>
<reference evidence="2 3" key="1">
    <citation type="journal article" date="2018" name="MBio">
        <title>Comparative Genomics Reveals the Core Gene Toolbox for the Fungus-Insect Symbiosis.</title>
        <authorList>
            <person name="Wang Y."/>
            <person name="Stata M."/>
            <person name="Wang W."/>
            <person name="Stajich J.E."/>
            <person name="White M.M."/>
            <person name="Moncalvo J.M."/>
        </authorList>
    </citation>
    <scope>NUCLEOTIDE SEQUENCE [LARGE SCALE GENOMIC DNA]</scope>
    <source>
        <strain evidence="2 3">SWE-8-4</strain>
    </source>
</reference>
<feature type="compositionally biased region" description="Polar residues" evidence="1">
    <location>
        <begin position="222"/>
        <end position="241"/>
    </location>
</feature>
<dbReference type="Proteomes" id="UP000245383">
    <property type="component" value="Unassembled WGS sequence"/>
</dbReference>
<sequence length="606" mass="70757">MQESELINIIKNLSKKVKHLYLKRQQQNQQTNSNVIVLETTSNDPFIKTRMIMTKLEAYPELLQTITAMQKKNFCSPMTEKERKDIIYSCSKVTGLNYTFPQLNDIASNTVKKLGSQLYVIQLNLAKMTRPIDYFVYSRMKNNPGAKPESDDVLEFIEIMRKLTKNQWVREILEKYFKILFKKTETTTQSSNSATNSPSVVTPALRADVYILDHSLSLLQAKNDQGSKQGNNRKSCSINNKECNRESKKQIKRSLFKSLYNTKKDGQFKVSIKPKKIKRIYRRKELQNVIIGFNMQTSQKKRLYNIFRSRRCISSHINLHILPKIPEICMERQTIPTRSLHFDLFLSPRVQRDLLQEHGFSVQQTYGAWVQDQALKFIPGPITVNKSFRYDYQHEINNTQVEDVERSILFTIESKYRKYYRQAEAHKRKRIDCCLQSLIFISSGMPFGSSLFRQHYYNDVRQKIWRRNIKTTVKDIGEYMDTLLENKNKAANSIYFITDKPCGCFQQFYSTNGIQNYGLHDEDLFASHLNKKTELNYKNNSNNSNSILEIRDMRKIPALKEQGIEANAWKASGVPSKTKVSCDKSISRSNLNYGRSSTKRISKIHR</sequence>
<dbReference type="AlphaFoldDB" id="A0A2T9YLA9"/>
<proteinExistence type="predicted"/>
<evidence type="ECO:0000313" key="2">
    <source>
        <dbReference type="EMBL" id="PVU93122.1"/>
    </source>
</evidence>